<evidence type="ECO:0000313" key="3">
    <source>
        <dbReference type="Proteomes" id="UP000198963"/>
    </source>
</evidence>
<dbReference type="PROSITE" id="PS51257">
    <property type="entry name" value="PROKAR_LIPOPROTEIN"/>
    <property type="match status" value="1"/>
</dbReference>
<dbReference type="EMBL" id="LT629774">
    <property type="protein sequence ID" value="SDS70883.1"/>
    <property type="molecule type" value="Genomic_DNA"/>
</dbReference>
<protein>
    <submittedName>
        <fullName evidence="2">Uncharacterized protein</fullName>
    </submittedName>
</protein>
<proteinExistence type="predicted"/>
<reference evidence="2 3" key="1">
    <citation type="submission" date="2016-10" db="EMBL/GenBank/DDBJ databases">
        <authorList>
            <person name="Varghese N."/>
            <person name="Submissions S."/>
        </authorList>
    </citation>
    <scope>NUCLEOTIDE SEQUENCE [LARGE SCALE GENOMIC DNA]</scope>
    <source>
        <strain evidence="2 3">RHA_55</strain>
    </source>
</reference>
<dbReference type="AlphaFoldDB" id="A0A1H1UEK0"/>
<dbReference type="RefSeq" id="WP_092446760.1">
    <property type="nucleotide sequence ID" value="NZ_JBLXAG010000004.1"/>
</dbReference>
<sequence>MKIVTYAIALTLTIGLLSCASTLQASEEEPTVLEAPQLLFLNYEMKTYGNKKSISLINQVTTDGRLKQHTDYNPNPDLGDLECVILDKDSNILETYSIKNPLLKIVEYINDSGHFEKKILNLDYAQFSLKLQLNAKAAYAVIHEINPNGNIKLKTTKIE</sequence>
<keyword evidence="1" id="KW-0732">Signal</keyword>
<feature type="chain" id="PRO_5009262065" evidence="1">
    <location>
        <begin position="26"/>
        <end position="159"/>
    </location>
</feature>
<gene>
    <name evidence="2" type="ORF">SAMN04489797_2226</name>
</gene>
<organism evidence="2 3">
    <name type="scientific">Winogradskyella sediminis</name>
    <dbReference type="NCBI Taxonomy" id="1382466"/>
    <lineage>
        <taxon>Bacteria</taxon>
        <taxon>Pseudomonadati</taxon>
        <taxon>Bacteroidota</taxon>
        <taxon>Flavobacteriia</taxon>
        <taxon>Flavobacteriales</taxon>
        <taxon>Flavobacteriaceae</taxon>
        <taxon>Winogradskyella</taxon>
    </lineage>
</organism>
<dbReference type="Proteomes" id="UP000198963">
    <property type="component" value="Chromosome I"/>
</dbReference>
<keyword evidence="3" id="KW-1185">Reference proteome</keyword>
<evidence type="ECO:0000313" key="2">
    <source>
        <dbReference type="EMBL" id="SDS70883.1"/>
    </source>
</evidence>
<name>A0A1H1UEK0_9FLAO</name>
<feature type="signal peptide" evidence="1">
    <location>
        <begin position="1"/>
        <end position="25"/>
    </location>
</feature>
<accession>A0A1H1UEK0</accession>
<evidence type="ECO:0000256" key="1">
    <source>
        <dbReference type="SAM" id="SignalP"/>
    </source>
</evidence>
<dbReference type="STRING" id="1249933.SAMN04489797_2226"/>